<dbReference type="EMBL" id="QOUX01000046">
    <property type="protein sequence ID" value="RXI98706.1"/>
    <property type="molecule type" value="Genomic_DNA"/>
</dbReference>
<dbReference type="Gene3D" id="3.90.920.10">
    <property type="entry name" value="DNA primase, PRIM domain"/>
    <property type="match status" value="1"/>
</dbReference>
<accession>A0A4Q0VQC6</accession>
<feature type="domain" description="DNA ligase D polymerase" evidence="1">
    <location>
        <begin position="37"/>
        <end position="277"/>
    </location>
</feature>
<protein>
    <recommendedName>
        <fullName evidence="1">DNA ligase D polymerase domain-containing protein</fullName>
    </recommendedName>
</protein>
<gene>
    <name evidence="2" type="ORF">DS745_16050</name>
</gene>
<proteinExistence type="predicted"/>
<comment type="caution">
    <text evidence="2">The sequence shown here is derived from an EMBL/GenBank/DDBJ whole genome shotgun (WGS) entry which is preliminary data.</text>
</comment>
<dbReference type="OrthoDB" id="9802472at2"/>
<dbReference type="PANTHER" id="PTHR42705:SF2">
    <property type="entry name" value="BIFUNCTIONAL NON-HOMOLOGOUS END JOINING PROTEIN LIGD"/>
    <property type="match status" value="1"/>
</dbReference>
<dbReference type="Proteomes" id="UP000290649">
    <property type="component" value="Unassembled WGS sequence"/>
</dbReference>
<dbReference type="InterPro" id="IPR052171">
    <property type="entry name" value="NHEJ_LigD"/>
</dbReference>
<dbReference type="NCBIfam" id="TIGR02778">
    <property type="entry name" value="ligD_pol"/>
    <property type="match status" value="1"/>
</dbReference>
<dbReference type="InterPro" id="IPR014145">
    <property type="entry name" value="LigD_pol_dom"/>
</dbReference>
<name>A0A4Q0VQC6_9BACI</name>
<keyword evidence="3" id="KW-1185">Reference proteome</keyword>
<evidence type="ECO:0000313" key="2">
    <source>
        <dbReference type="EMBL" id="RXI98706.1"/>
    </source>
</evidence>
<evidence type="ECO:0000259" key="1">
    <source>
        <dbReference type="Pfam" id="PF21686"/>
    </source>
</evidence>
<evidence type="ECO:0000313" key="3">
    <source>
        <dbReference type="Proteomes" id="UP000290649"/>
    </source>
</evidence>
<reference evidence="2 3" key="1">
    <citation type="journal article" date="2019" name="Int. J. Syst. Evol. Microbiol.">
        <title>Anaerobacillus alkaliphilus sp. nov., a novel alkaliphilic and moderately halophilic bacterium.</title>
        <authorList>
            <person name="Borsodi A.K."/>
            <person name="Aszalos J.M."/>
            <person name="Bihari P."/>
            <person name="Nagy I."/>
            <person name="Schumann P."/>
            <person name="Sproer C."/>
            <person name="Kovacs A.L."/>
            <person name="Boka K."/>
            <person name="Dobosy P."/>
            <person name="Ovari M."/>
            <person name="Szili-Kovacs T."/>
            <person name="Toth E."/>
        </authorList>
    </citation>
    <scope>NUCLEOTIDE SEQUENCE [LARGE SCALE GENOMIC DNA]</scope>
    <source>
        <strain evidence="2 3">B16-10</strain>
    </source>
</reference>
<dbReference type="Pfam" id="PF21686">
    <property type="entry name" value="LigD_Prim-Pol"/>
    <property type="match status" value="1"/>
</dbReference>
<dbReference type="AlphaFoldDB" id="A0A4Q0VQC6"/>
<sequence>MHVGSHTKTRSELSIDGVQVALTNLEKVLWPKTSIKKYDFLKFLTVVAPHMLPFLRDRLLTVIRFPNGVLHESFYQKNCPDYAPEFVKTVQREGIDYIVCSNLPALFWLGNQAAIEYHIPFQTIKSNDPSEIVLDLDPPSQNEFSLAVEAALILKEVFDSLKLLSFIKTSGNKGLQIYLPLDGSFSYAQTRVFTSFIATFLETKYPKSFTTERLKKNRNNRLYIDFLQHGEGKTIIAPYSLRGNENALMATPLHWSEVNESLRPTDFPMEEGIRRISNGILPFENFFEAKQKQPFDMVLKKLTSSE</sequence>
<organism evidence="2 3">
    <name type="scientific">Anaerobacillus alkaliphilus</name>
    <dbReference type="NCBI Taxonomy" id="1548597"/>
    <lineage>
        <taxon>Bacteria</taxon>
        <taxon>Bacillati</taxon>
        <taxon>Bacillota</taxon>
        <taxon>Bacilli</taxon>
        <taxon>Bacillales</taxon>
        <taxon>Bacillaceae</taxon>
        <taxon>Anaerobacillus</taxon>
    </lineage>
</organism>
<dbReference type="PANTHER" id="PTHR42705">
    <property type="entry name" value="BIFUNCTIONAL NON-HOMOLOGOUS END JOINING PROTEIN LIGD"/>
    <property type="match status" value="1"/>
</dbReference>